<protein>
    <recommendedName>
        <fullName evidence="4">DUF2568 domain-containing protein</fullName>
    </recommendedName>
</protein>
<dbReference type="Proteomes" id="UP001248709">
    <property type="component" value="Unassembled WGS sequence"/>
</dbReference>
<keyword evidence="1" id="KW-0812">Transmembrane</keyword>
<dbReference type="Pfam" id="PF10823">
    <property type="entry name" value="DUF2568"/>
    <property type="match status" value="1"/>
</dbReference>
<keyword evidence="1" id="KW-0472">Membrane</keyword>
<evidence type="ECO:0000313" key="2">
    <source>
        <dbReference type="EMBL" id="MDT3426418.1"/>
    </source>
</evidence>
<keyword evidence="1" id="KW-1133">Transmembrane helix</keyword>
<comment type="caution">
    <text evidence="2">The sequence shown here is derived from an EMBL/GenBank/DDBJ whole genome shotgun (WGS) entry which is preliminary data.</text>
</comment>
<feature type="transmembrane region" description="Helical" evidence="1">
    <location>
        <begin position="7"/>
        <end position="27"/>
    </location>
</feature>
<feature type="transmembrane region" description="Helical" evidence="1">
    <location>
        <begin position="92"/>
        <end position="111"/>
    </location>
</feature>
<evidence type="ECO:0000256" key="1">
    <source>
        <dbReference type="SAM" id="Phobius"/>
    </source>
</evidence>
<dbReference type="InterPro" id="IPR021214">
    <property type="entry name" value="DUF2568"/>
</dbReference>
<reference evidence="2 3" key="1">
    <citation type="submission" date="2023-07" db="EMBL/GenBank/DDBJ databases">
        <title>Genomic Encyclopedia of Type Strains, Phase IV (KMG-IV): sequencing the most valuable type-strain genomes for metagenomic binning, comparative biology and taxonomic classification.</title>
        <authorList>
            <person name="Goeker M."/>
        </authorList>
    </citation>
    <scope>NUCLEOTIDE SEQUENCE [LARGE SCALE GENOMIC DNA]</scope>
    <source>
        <strain evidence="2 3">T98</strain>
    </source>
</reference>
<dbReference type="EMBL" id="JAUSUY010000006">
    <property type="protein sequence ID" value="MDT3426418.1"/>
    <property type="molecule type" value="Genomic_DNA"/>
</dbReference>
<name>A0ABU3H6G7_9BACL</name>
<accession>A0ABU3H6G7</accession>
<evidence type="ECO:0000313" key="3">
    <source>
        <dbReference type="Proteomes" id="UP001248709"/>
    </source>
</evidence>
<evidence type="ECO:0008006" key="4">
    <source>
        <dbReference type="Google" id="ProtNLM"/>
    </source>
</evidence>
<dbReference type="RefSeq" id="WP_036723311.1">
    <property type="nucleotide sequence ID" value="NZ_JAUSUY010000006.1"/>
</dbReference>
<proteinExistence type="predicted"/>
<feature type="transmembrane region" description="Helical" evidence="1">
    <location>
        <begin position="68"/>
        <end position="86"/>
    </location>
</feature>
<organism evidence="2 3">
    <name type="scientific">Paenibacillus forsythiae</name>
    <dbReference type="NCBI Taxonomy" id="365616"/>
    <lineage>
        <taxon>Bacteria</taxon>
        <taxon>Bacillati</taxon>
        <taxon>Bacillota</taxon>
        <taxon>Bacilli</taxon>
        <taxon>Bacillales</taxon>
        <taxon>Paenibacillaceae</taxon>
        <taxon>Paenibacillus</taxon>
    </lineage>
</organism>
<gene>
    <name evidence="2" type="ORF">J2Z22_001944</name>
</gene>
<feature type="transmembrane region" description="Helical" evidence="1">
    <location>
        <begin position="39"/>
        <end position="56"/>
    </location>
</feature>
<sequence>MIETLKMFNLGLRFVLELVVLTVYGFYGYRLGWGAWSQRALGIGLPLAAAVLWGLLGAPKATFALPAPLHQLLELLMFGLPAALLLRMNHPALAVLYGAVVLGNKLLMIVISKL</sequence>
<keyword evidence="3" id="KW-1185">Reference proteome</keyword>